<dbReference type="AlphaFoldDB" id="A0A951PBN1"/>
<dbReference type="InterPro" id="IPR017850">
    <property type="entry name" value="Alkaline_phosphatase_core_sf"/>
</dbReference>
<name>A0A951PBN1_9CYAN</name>
<evidence type="ECO:0000313" key="1">
    <source>
        <dbReference type="EMBL" id="MBW4466596.1"/>
    </source>
</evidence>
<protein>
    <submittedName>
        <fullName evidence="1">Alkaline phosphatase family protein</fullName>
    </submittedName>
</protein>
<reference evidence="1" key="1">
    <citation type="submission" date="2021-05" db="EMBL/GenBank/DDBJ databases">
        <authorList>
            <person name="Pietrasiak N."/>
            <person name="Ward R."/>
            <person name="Stajich J.E."/>
            <person name="Kurbessoian T."/>
        </authorList>
    </citation>
    <scope>NUCLEOTIDE SEQUENCE</scope>
    <source>
        <strain evidence="1">GSE-TBD4-15B</strain>
    </source>
</reference>
<dbReference type="PANTHER" id="PTHR10151:SF120">
    <property type="entry name" value="BIS(5'-ADENOSYL)-TRIPHOSPHATASE"/>
    <property type="match status" value="1"/>
</dbReference>
<dbReference type="SUPFAM" id="SSF53649">
    <property type="entry name" value="Alkaline phosphatase-like"/>
    <property type="match status" value="1"/>
</dbReference>
<dbReference type="EMBL" id="JAHHHV010000069">
    <property type="protein sequence ID" value="MBW4466596.1"/>
    <property type="molecule type" value="Genomic_DNA"/>
</dbReference>
<dbReference type="Pfam" id="PF01663">
    <property type="entry name" value="Phosphodiest"/>
    <property type="match status" value="1"/>
</dbReference>
<proteinExistence type="predicted"/>
<accession>A0A951PBN1</accession>
<evidence type="ECO:0000313" key="2">
    <source>
        <dbReference type="Proteomes" id="UP000707356"/>
    </source>
</evidence>
<dbReference type="Gene3D" id="3.40.720.10">
    <property type="entry name" value="Alkaline Phosphatase, subunit A"/>
    <property type="match status" value="1"/>
</dbReference>
<dbReference type="Proteomes" id="UP000707356">
    <property type="component" value="Unassembled WGS sequence"/>
</dbReference>
<dbReference type="GO" id="GO:0016787">
    <property type="term" value="F:hydrolase activity"/>
    <property type="evidence" value="ECO:0007669"/>
    <property type="project" value="UniProtKB-ARBA"/>
</dbReference>
<organism evidence="1 2">
    <name type="scientific">Pegethrix bostrychoides GSE-TBD4-15B</name>
    <dbReference type="NCBI Taxonomy" id="2839662"/>
    <lineage>
        <taxon>Bacteria</taxon>
        <taxon>Bacillati</taxon>
        <taxon>Cyanobacteriota</taxon>
        <taxon>Cyanophyceae</taxon>
        <taxon>Oculatellales</taxon>
        <taxon>Oculatellaceae</taxon>
        <taxon>Pegethrix</taxon>
    </lineage>
</organism>
<gene>
    <name evidence="1" type="ORF">KME07_14320</name>
</gene>
<dbReference type="PANTHER" id="PTHR10151">
    <property type="entry name" value="ECTONUCLEOTIDE PYROPHOSPHATASE/PHOSPHODIESTERASE"/>
    <property type="match status" value="1"/>
</dbReference>
<reference evidence="1" key="2">
    <citation type="journal article" date="2022" name="Microbiol. Resour. Announc.">
        <title>Metagenome Sequencing to Explore Phylogenomics of Terrestrial Cyanobacteria.</title>
        <authorList>
            <person name="Ward R.D."/>
            <person name="Stajich J.E."/>
            <person name="Johansen J.R."/>
            <person name="Huntemann M."/>
            <person name="Clum A."/>
            <person name="Foster B."/>
            <person name="Foster B."/>
            <person name="Roux S."/>
            <person name="Palaniappan K."/>
            <person name="Varghese N."/>
            <person name="Mukherjee S."/>
            <person name="Reddy T.B.K."/>
            <person name="Daum C."/>
            <person name="Copeland A."/>
            <person name="Chen I.A."/>
            <person name="Ivanova N.N."/>
            <person name="Kyrpides N.C."/>
            <person name="Shapiro N."/>
            <person name="Eloe-Fadrosh E.A."/>
            <person name="Pietrasiak N."/>
        </authorList>
    </citation>
    <scope>NUCLEOTIDE SEQUENCE</scope>
    <source>
        <strain evidence="1">GSE-TBD4-15B</strain>
    </source>
</reference>
<sequence>MPAPKLLIIGLDCMEPSLVFEQWRSDLPNLSRLMAQGCYGRLESSIPAITVPAWSCMMSGRDPGELGIYGFRNRANRGYGNFAISDGRAVKQPRLWDILGEAGWSVAVISVPGTSPPYPVNGALVSCFLTPNPTVPYSHPPELAQQIQTWLPDFMLDVSEFRSDEKDRILSNIYRLCDQRFTLAAKLLEQNQPDFLMLVDMGVDRIHHAFWKAMDTRHPQHQSDSPYATAIHDYYCHVDRRVGELLAQCGEAAVLVVSDHGARPLMGGICINQWLIDAGYLVLKKSPASPTPLDQLEIDWSQTQAWGAGGYYGRVFLNVQGREPAGIVPLRDYEVLRDRLSQQLAAIPDPQGQPLNTQVFKPQQIYQKVRGIAPDLLVYFDELAWRSIGTVGNGELHTTDNDTGADDANHARYGLMIFHDPQAPGSGQVIQDAQIYDILPSLLARYGLTPSPSLRGKLLPI</sequence>
<comment type="caution">
    <text evidence="1">The sequence shown here is derived from an EMBL/GenBank/DDBJ whole genome shotgun (WGS) entry which is preliminary data.</text>
</comment>
<dbReference type="InterPro" id="IPR002591">
    <property type="entry name" value="Phosphodiest/P_Trfase"/>
</dbReference>